<dbReference type="InterPro" id="IPR011075">
    <property type="entry name" value="TetR_C"/>
</dbReference>
<dbReference type="InterPro" id="IPR001647">
    <property type="entry name" value="HTH_TetR"/>
</dbReference>
<evidence type="ECO:0000256" key="2">
    <source>
        <dbReference type="ARBA" id="ARBA00023125"/>
    </source>
</evidence>
<dbReference type="InterPro" id="IPR009057">
    <property type="entry name" value="Homeodomain-like_sf"/>
</dbReference>
<feature type="domain" description="HTH tetR-type" evidence="5">
    <location>
        <begin position="8"/>
        <end position="68"/>
    </location>
</feature>
<protein>
    <submittedName>
        <fullName evidence="6">AcrR family transcriptional regulator</fullName>
    </submittedName>
</protein>
<dbReference type="Gene3D" id="1.10.357.10">
    <property type="entry name" value="Tetracycline Repressor, domain 2"/>
    <property type="match status" value="1"/>
</dbReference>
<dbReference type="PRINTS" id="PR00455">
    <property type="entry name" value="HTHTETR"/>
</dbReference>
<dbReference type="Pfam" id="PF00440">
    <property type="entry name" value="TetR_N"/>
    <property type="match status" value="1"/>
</dbReference>
<dbReference type="InterPro" id="IPR036271">
    <property type="entry name" value="Tet_transcr_reg_TetR-rel_C_sf"/>
</dbReference>
<dbReference type="Pfam" id="PF16925">
    <property type="entry name" value="TetR_C_13"/>
    <property type="match status" value="1"/>
</dbReference>
<comment type="caution">
    <text evidence="6">The sequence shown here is derived from an EMBL/GenBank/DDBJ whole genome shotgun (WGS) entry which is preliminary data.</text>
</comment>
<keyword evidence="1" id="KW-0805">Transcription regulation</keyword>
<evidence type="ECO:0000313" key="6">
    <source>
        <dbReference type="EMBL" id="MBB5060034.1"/>
    </source>
</evidence>
<dbReference type="PANTHER" id="PTHR47506:SF3">
    <property type="entry name" value="HTH-TYPE TRANSCRIPTIONAL REGULATOR LMRA"/>
    <property type="match status" value="1"/>
</dbReference>
<feature type="DNA-binding region" description="H-T-H motif" evidence="4">
    <location>
        <begin position="31"/>
        <end position="50"/>
    </location>
</feature>
<keyword evidence="2 4" id="KW-0238">DNA-binding</keyword>
<dbReference type="Proteomes" id="UP000540989">
    <property type="component" value="Unassembled WGS sequence"/>
</dbReference>
<evidence type="ECO:0000256" key="3">
    <source>
        <dbReference type="ARBA" id="ARBA00023163"/>
    </source>
</evidence>
<dbReference type="SUPFAM" id="SSF46689">
    <property type="entry name" value="Homeodomain-like"/>
    <property type="match status" value="1"/>
</dbReference>
<dbReference type="AlphaFoldDB" id="A0A7W8E678"/>
<organism evidence="6 7">
    <name type="scientific">Granulicella aggregans</name>
    <dbReference type="NCBI Taxonomy" id="474949"/>
    <lineage>
        <taxon>Bacteria</taxon>
        <taxon>Pseudomonadati</taxon>
        <taxon>Acidobacteriota</taxon>
        <taxon>Terriglobia</taxon>
        <taxon>Terriglobales</taxon>
        <taxon>Acidobacteriaceae</taxon>
        <taxon>Granulicella</taxon>
    </lineage>
</organism>
<keyword evidence="3" id="KW-0804">Transcription</keyword>
<evidence type="ECO:0000256" key="1">
    <source>
        <dbReference type="ARBA" id="ARBA00023015"/>
    </source>
</evidence>
<dbReference type="SUPFAM" id="SSF48498">
    <property type="entry name" value="Tetracyclin repressor-like, C-terminal domain"/>
    <property type="match status" value="1"/>
</dbReference>
<dbReference type="RefSeq" id="WP_184222084.1">
    <property type="nucleotide sequence ID" value="NZ_JACHIP010000009.1"/>
</dbReference>
<evidence type="ECO:0000256" key="4">
    <source>
        <dbReference type="PROSITE-ProRule" id="PRU00335"/>
    </source>
</evidence>
<dbReference type="GO" id="GO:0003677">
    <property type="term" value="F:DNA binding"/>
    <property type="evidence" value="ECO:0007669"/>
    <property type="project" value="UniProtKB-UniRule"/>
</dbReference>
<accession>A0A7W8E678</accession>
<proteinExistence type="predicted"/>
<dbReference type="PROSITE" id="PS50977">
    <property type="entry name" value="HTH_TETR_2"/>
    <property type="match status" value="1"/>
</dbReference>
<evidence type="ECO:0000313" key="7">
    <source>
        <dbReference type="Proteomes" id="UP000540989"/>
    </source>
</evidence>
<dbReference type="PANTHER" id="PTHR47506">
    <property type="entry name" value="TRANSCRIPTIONAL REGULATORY PROTEIN"/>
    <property type="match status" value="1"/>
</dbReference>
<sequence length="205" mass="22648">MPVRTASSKTRDLLIDVAAGEIHRHGYQGANLDRILNSASVTKGALYHYFGSKQALGYAVFDERIAKLIRDRWLSPVMMEGDPIGAMQGVLQVFHDTSDLDSVELGCPLNNLAQEMSPLDEGFRERIDALFEEWERGFAAALALGQSKGRVKRDIDPETTAMFIVSALEGCFGLAKSSRKMNVIRARLNAVSGYLESLRVKTKGR</sequence>
<name>A0A7W8E678_9BACT</name>
<evidence type="ECO:0000259" key="5">
    <source>
        <dbReference type="PROSITE" id="PS50977"/>
    </source>
</evidence>
<gene>
    <name evidence="6" type="ORF">HDF16_004770</name>
</gene>
<dbReference type="EMBL" id="JACHIP010000009">
    <property type="protein sequence ID" value="MBB5060034.1"/>
    <property type="molecule type" value="Genomic_DNA"/>
</dbReference>
<reference evidence="6 7" key="1">
    <citation type="submission" date="2020-08" db="EMBL/GenBank/DDBJ databases">
        <title>Genomic Encyclopedia of Type Strains, Phase IV (KMG-V): Genome sequencing to study the core and pangenomes of soil and plant-associated prokaryotes.</title>
        <authorList>
            <person name="Whitman W."/>
        </authorList>
    </citation>
    <scope>NUCLEOTIDE SEQUENCE [LARGE SCALE GENOMIC DNA]</scope>
    <source>
        <strain evidence="6 7">M8UP14</strain>
    </source>
</reference>
<keyword evidence="7" id="KW-1185">Reference proteome</keyword>